<evidence type="ECO:0000313" key="3">
    <source>
        <dbReference type="Proteomes" id="UP000305541"/>
    </source>
</evidence>
<protein>
    <submittedName>
        <fullName evidence="2">Molecular chaperone Tir</fullName>
    </submittedName>
</protein>
<dbReference type="EMBL" id="VBTH01000009">
    <property type="protein sequence ID" value="TLQ04212.1"/>
    <property type="molecule type" value="Genomic_DNA"/>
</dbReference>
<sequence>MAYRNKVYVAFDGDNDIRYYELMKAWNKNPNFDFEINDAHDLNSSRDTSTEEAIKRNLRIRFASSKLFILLIGEHTKYLTKFVKWEIETAIRLQLPIIAVNLNGSEKEDNLVPSSLKGELAVFVPYKERAIKHAMENWPAFDKKYRKAGKTGAYYYEN</sequence>
<dbReference type="RefSeq" id="WP_138474432.1">
    <property type="nucleotide sequence ID" value="NZ_VBTH01000009.1"/>
</dbReference>
<gene>
    <name evidence="2" type="ORF">FEZ51_06320</name>
</gene>
<proteinExistence type="predicted"/>
<dbReference type="AlphaFoldDB" id="A0A5R9BWE5"/>
<reference evidence="2 3" key="1">
    <citation type="submission" date="2019-05" db="EMBL/GenBank/DDBJ databases">
        <title>The metagenome of a microbial culture collection derived from dairy environment covers the genomic content of the human microbiome.</title>
        <authorList>
            <person name="Roder T."/>
            <person name="Wuthrich D."/>
            <person name="Sattari Z."/>
            <person name="Von Ah U."/>
            <person name="Bar C."/>
            <person name="Ronchi F."/>
            <person name="Macpherson A.J."/>
            <person name="Ganal-Vonarburg S.C."/>
            <person name="Bruggmann R."/>
            <person name="Vergeres G."/>
        </authorList>
    </citation>
    <scope>NUCLEOTIDE SEQUENCE [LARGE SCALE GENOMIC DNA]</scope>
    <source>
        <strain evidence="2 3">FAM 18815</strain>
    </source>
</reference>
<evidence type="ECO:0000313" key="2">
    <source>
        <dbReference type="EMBL" id="TLQ04212.1"/>
    </source>
</evidence>
<dbReference type="SUPFAM" id="SSF52206">
    <property type="entry name" value="Hypothetical protein MTH538"/>
    <property type="match status" value="1"/>
</dbReference>
<comment type="caution">
    <text evidence="2">The sequence shown here is derived from an EMBL/GenBank/DDBJ whole genome shotgun (WGS) entry which is preliminary data.</text>
</comment>
<name>A0A5R9BWE5_9LACO</name>
<dbReference type="InterPro" id="IPR015032">
    <property type="entry name" value="ThsB__TIR-like_domain"/>
</dbReference>
<dbReference type="Proteomes" id="UP000305541">
    <property type="component" value="Unassembled WGS sequence"/>
</dbReference>
<dbReference type="Pfam" id="PF08937">
    <property type="entry name" value="ThsB_TIR"/>
    <property type="match status" value="1"/>
</dbReference>
<dbReference type="InterPro" id="IPR036490">
    <property type="entry name" value="ThsB_TIR-like_sf"/>
</dbReference>
<evidence type="ECO:0000259" key="1">
    <source>
        <dbReference type="Pfam" id="PF08937"/>
    </source>
</evidence>
<accession>A0A5R9BWE5</accession>
<dbReference type="Gene3D" id="3.40.50.11200">
    <property type="match status" value="1"/>
</dbReference>
<dbReference type="OrthoDB" id="2218415at2"/>
<organism evidence="2 3">
    <name type="scientific">Pediococcus stilesii</name>
    <dbReference type="NCBI Taxonomy" id="331679"/>
    <lineage>
        <taxon>Bacteria</taxon>
        <taxon>Bacillati</taxon>
        <taxon>Bacillota</taxon>
        <taxon>Bacilli</taxon>
        <taxon>Lactobacillales</taxon>
        <taxon>Lactobacillaceae</taxon>
        <taxon>Pediococcus</taxon>
    </lineage>
</organism>
<feature type="domain" description="Thoeris protein ThsB TIR-like" evidence="1">
    <location>
        <begin position="8"/>
        <end position="106"/>
    </location>
</feature>